<dbReference type="GO" id="GO:0003676">
    <property type="term" value="F:nucleic acid binding"/>
    <property type="evidence" value="ECO:0007669"/>
    <property type="project" value="InterPro"/>
</dbReference>
<name>A0A0C3PLE4_PISTI</name>
<dbReference type="InterPro" id="IPR036397">
    <property type="entry name" value="RNaseH_sf"/>
</dbReference>
<sequence length="483" mass="55414">MSLSNQDHHSLLPPTYHWASLLPPASFYLTFSATADANNPSNTPDAPAIPRSTKAQACEAKIEMIRTFLMTCERPPDLTDAQYSSFFNSASRFFLLDGNLWRREPHGWHQLVINESKWYHLIKDVHDDLRHKGVFTVCTCLLLCFWWPLLVKDVKWYVCTCHKCQICQMQKLHIPPTVPMIGGLFHKAHIDMMLMPKASGYRYIVQAHCMLTSYPEWRMLHAENNALAAQYHIHHICISPYNSQANGIVEHQHYDVHEAIMKSCENNNHCWHTVAHSVFWAKWVTILKSMGLSPYFMVHSVKPLFPFDLAKATFLLPLSCDDATLLTTTELIAWHVHQLQKRQDDLDQVCNNVLHARFQSIQQFEAAFQHRIKDHNFAPSTLVLVRNSRVEKELNQKTKPRYTGPMVILHQTTGGSYLLAKLDGSISKLRFAAFCLLPYHLQSQTHATMTCITGLDDEELDCLLEEAEDDPTDDDVEAFSTDS</sequence>
<dbReference type="STRING" id="870435.A0A0C3PLE4"/>
<gene>
    <name evidence="2" type="ORF">M404DRAFT_131089</name>
</gene>
<organism evidence="2 3">
    <name type="scientific">Pisolithus tinctorius Marx 270</name>
    <dbReference type="NCBI Taxonomy" id="870435"/>
    <lineage>
        <taxon>Eukaryota</taxon>
        <taxon>Fungi</taxon>
        <taxon>Dikarya</taxon>
        <taxon>Basidiomycota</taxon>
        <taxon>Agaricomycotina</taxon>
        <taxon>Agaricomycetes</taxon>
        <taxon>Agaricomycetidae</taxon>
        <taxon>Boletales</taxon>
        <taxon>Sclerodermatineae</taxon>
        <taxon>Pisolithaceae</taxon>
        <taxon>Pisolithus</taxon>
    </lineage>
</organism>
<dbReference type="Gene3D" id="1.10.340.70">
    <property type="match status" value="1"/>
</dbReference>
<evidence type="ECO:0000259" key="1">
    <source>
        <dbReference type="Pfam" id="PF17921"/>
    </source>
</evidence>
<dbReference type="HOGENOM" id="CLU_000384_22_0_1"/>
<proteinExistence type="predicted"/>
<dbReference type="OrthoDB" id="444848at2759"/>
<evidence type="ECO:0000313" key="3">
    <source>
        <dbReference type="Proteomes" id="UP000054217"/>
    </source>
</evidence>
<feature type="domain" description="Integrase zinc-binding" evidence="1">
    <location>
        <begin position="114"/>
        <end position="167"/>
    </location>
</feature>
<reference evidence="3" key="2">
    <citation type="submission" date="2015-01" db="EMBL/GenBank/DDBJ databases">
        <title>Evolutionary Origins and Diversification of the Mycorrhizal Mutualists.</title>
        <authorList>
            <consortium name="DOE Joint Genome Institute"/>
            <consortium name="Mycorrhizal Genomics Consortium"/>
            <person name="Kohler A."/>
            <person name="Kuo A."/>
            <person name="Nagy L.G."/>
            <person name="Floudas D."/>
            <person name="Copeland A."/>
            <person name="Barry K.W."/>
            <person name="Cichocki N."/>
            <person name="Veneault-Fourrey C."/>
            <person name="LaButti K."/>
            <person name="Lindquist E.A."/>
            <person name="Lipzen A."/>
            <person name="Lundell T."/>
            <person name="Morin E."/>
            <person name="Murat C."/>
            <person name="Riley R."/>
            <person name="Ohm R."/>
            <person name="Sun H."/>
            <person name="Tunlid A."/>
            <person name="Henrissat B."/>
            <person name="Grigoriev I.V."/>
            <person name="Hibbett D.S."/>
            <person name="Martin F."/>
        </authorList>
    </citation>
    <scope>NUCLEOTIDE SEQUENCE [LARGE SCALE GENOMIC DNA]</scope>
    <source>
        <strain evidence="3">Marx 270</strain>
    </source>
</reference>
<protein>
    <recommendedName>
        <fullName evidence="1">Integrase zinc-binding domain-containing protein</fullName>
    </recommendedName>
</protein>
<dbReference type="InterPro" id="IPR041588">
    <property type="entry name" value="Integrase_H2C2"/>
</dbReference>
<dbReference type="InParanoid" id="A0A0C3PLE4"/>
<dbReference type="AlphaFoldDB" id="A0A0C3PLE4"/>
<dbReference type="InterPro" id="IPR012337">
    <property type="entry name" value="RNaseH-like_sf"/>
</dbReference>
<dbReference type="PANTHER" id="PTHR48475">
    <property type="entry name" value="RIBONUCLEASE H"/>
    <property type="match status" value="1"/>
</dbReference>
<dbReference type="EMBL" id="KN831954">
    <property type="protein sequence ID" value="KIO09541.1"/>
    <property type="molecule type" value="Genomic_DNA"/>
</dbReference>
<keyword evidence="3" id="KW-1185">Reference proteome</keyword>
<evidence type="ECO:0000313" key="2">
    <source>
        <dbReference type="EMBL" id="KIO09541.1"/>
    </source>
</evidence>
<reference evidence="2 3" key="1">
    <citation type="submission" date="2014-04" db="EMBL/GenBank/DDBJ databases">
        <authorList>
            <consortium name="DOE Joint Genome Institute"/>
            <person name="Kuo A."/>
            <person name="Kohler A."/>
            <person name="Costa M.D."/>
            <person name="Nagy L.G."/>
            <person name="Floudas D."/>
            <person name="Copeland A."/>
            <person name="Barry K.W."/>
            <person name="Cichocki N."/>
            <person name="Veneault-Fourrey C."/>
            <person name="LaButti K."/>
            <person name="Lindquist E.A."/>
            <person name="Lipzen A."/>
            <person name="Lundell T."/>
            <person name="Morin E."/>
            <person name="Murat C."/>
            <person name="Sun H."/>
            <person name="Tunlid A."/>
            <person name="Henrissat B."/>
            <person name="Grigoriev I.V."/>
            <person name="Hibbett D.S."/>
            <person name="Martin F."/>
            <person name="Nordberg H.P."/>
            <person name="Cantor M.N."/>
            <person name="Hua S.X."/>
        </authorList>
    </citation>
    <scope>NUCLEOTIDE SEQUENCE [LARGE SCALE GENOMIC DNA]</scope>
    <source>
        <strain evidence="2 3">Marx 270</strain>
    </source>
</reference>
<dbReference type="Pfam" id="PF17921">
    <property type="entry name" value="Integrase_H2C2"/>
    <property type="match status" value="1"/>
</dbReference>
<dbReference type="Proteomes" id="UP000054217">
    <property type="component" value="Unassembled WGS sequence"/>
</dbReference>
<dbReference type="Gene3D" id="3.30.420.10">
    <property type="entry name" value="Ribonuclease H-like superfamily/Ribonuclease H"/>
    <property type="match status" value="1"/>
</dbReference>
<accession>A0A0C3PLE4</accession>
<dbReference type="PANTHER" id="PTHR48475:SF1">
    <property type="entry name" value="RNASE H TYPE-1 DOMAIN-CONTAINING PROTEIN"/>
    <property type="match status" value="1"/>
</dbReference>
<dbReference type="SUPFAM" id="SSF53098">
    <property type="entry name" value="Ribonuclease H-like"/>
    <property type="match status" value="1"/>
</dbReference>